<dbReference type="EMBL" id="FQXS01000005">
    <property type="protein sequence ID" value="SHH63390.1"/>
    <property type="molecule type" value="Genomic_DNA"/>
</dbReference>
<dbReference type="Proteomes" id="UP000184139">
    <property type="component" value="Unassembled WGS sequence"/>
</dbReference>
<keyword evidence="4" id="KW-1185">Reference proteome</keyword>
<sequence>MIFDEITIHNFGVYLGRNTVSLKPQNDQKPIILIGGFNGGGKTTFMDAFQLALFGKFSNCSNRGSLAYDKYLQKSIHKSVDPKDGAAVNLKFRHSVNGVERSYEVRRSWKLNRKNISETVEVLCDDRLDAVITEAWHEHAEQFLPQRISSLFFFDGEKIKDLAEFNKSTELISTGINQLLGLDLITQLMTDLVVLEKRNKLKLTEKGKRARIKTVEDNLRELSKKKEELNWQISESKKVLALIEKHIIEIDETFRIEGGELYQKREELELNKSTALKELSEIQNKLVELSGSELPLALISGQLRQILEQSEIEERASDNERLYDILRERDKAIKKELKSKGLSESAYMQIERLLSNDLKERASFREVDRYLHISADTRASIKDILNGSICKIASETLALLSRKGNIEEQIENLDRQLATVPDAEAIAQVIEQKEKTRLRKQEADISHGVLLKEIENIDKSIAAAEREIEKELEKEINSEYEHDSAARIIQHSKRSRKTLSLFREKVTRHHLERIERYVLGAFRQLLRKESLVTTLKLDPKTFEPEIMGADGRTVDAQRLSAGERQLLAVSLLWGLAQASGRLLPTIIDTPLGRLDTTHRTHLVKRYFPFASHQVMLLSTDEEINEKYYRMVKPWVSQEYHLEFDESKQSTIIRKGYFW</sequence>
<evidence type="ECO:0000256" key="1">
    <source>
        <dbReference type="SAM" id="Coils"/>
    </source>
</evidence>
<feature type="domain" description="Rad50/SbcC-type AAA" evidence="2">
    <location>
        <begin position="5"/>
        <end position="227"/>
    </location>
</feature>
<evidence type="ECO:0000313" key="4">
    <source>
        <dbReference type="Proteomes" id="UP000184139"/>
    </source>
</evidence>
<protein>
    <submittedName>
        <fullName evidence="3">DNA sulfur modification protein DndD</fullName>
    </submittedName>
</protein>
<dbReference type="RefSeq" id="WP_073374254.1">
    <property type="nucleotide sequence ID" value="NZ_FQXS01000005.1"/>
</dbReference>
<dbReference type="PANTHER" id="PTHR32114:SF2">
    <property type="entry name" value="ABC TRANSPORTER ABCH.3"/>
    <property type="match status" value="1"/>
</dbReference>
<evidence type="ECO:0000259" key="2">
    <source>
        <dbReference type="Pfam" id="PF13476"/>
    </source>
</evidence>
<dbReference type="InterPro" id="IPR027417">
    <property type="entry name" value="P-loop_NTPase"/>
</dbReference>
<dbReference type="STRING" id="1121409.SAMN02745124_01214"/>
<accession>A0A1M5UKF7</accession>
<dbReference type="GO" id="GO:0006302">
    <property type="term" value="P:double-strand break repair"/>
    <property type="evidence" value="ECO:0007669"/>
    <property type="project" value="InterPro"/>
</dbReference>
<dbReference type="AlphaFoldDB" id="A0A1M5UKF7"/>
<gene>
    <name evidence="3" type="ORF">SAMN02745124_01214</name>
</gene>
<organism evidence="3 4">
    <name type="scientific">Desulfofustis glycolicus DSM 9705</name>
    <dbReference type="NCBI Taxonomy" id="1121409"/>
    <lineage>
        <taxon>Bacteria</taxon>
        <taxon>Pseudomonadati</taxon>
        <taxon>Thermodesulfobacteriota</taxon>
        <taxon>Desulfobulbia</taxon>
        <taxon>Desulfobulbales</taxon>
        <taxon>Desulfocapsaceae</taxon>
        <taxon>Desulfofustis</taxon>
    </lineage>
</organism>
<dbReference type="PANTHER" id="PTHR32114">
    <property type="entry name" value="ABC TRANSPORTER ABCH.3"/>
    <property type="match status" value="1"/>
</dbReference>
<dbReference type="NCBIfam" id="TIGR03185">
    <property type="entry name" value="DNA_S_dndD"/>
    <property type="match status" value="1"/>
</dbReference>
<dbReference type="InterPro" id="IPR038729">
    <property type="entry name" value="Rad50/SbcC_AAA"/>
</dbReference>
<reference evidence="3 4" key="1">
    <citation type="submission" date="2016-11" db="EMBL/GenBank/DDBJ databases">
        <authorList>
            <person name="Jaros S."/>
            <person name="Januszkiewicz K."/>
            <person name="Wedrychowicz H."/>
        </authorList>
    </citation>
    <scope>NUCLEOTIDE SEQUENCE [LARGE SCALE GENOMIC DNA]</scope>
    <source>
        <strain evidence="3 4">DSM 9705</strain>
    </source>
</reference>
<name>A0A1M5UKF7_9BACT</name>
<evidence type="ECO:0000313" key="3">
    <source>
        <dbReference type="EMBL" id="SHH63390.1"/>
    </source>
</evidence>
<dbReference type="OrthoDB" id="9795626at2"/>
<dbReference type="GO" id="GO:0016887">
    <property type="term" value="F:ATP hydrolysis activity"/>
    <property type="evidence" value="ECO:0007669"/>
    <property type="project" value="InterPro"/>
</dbReference>
<feature type="coiled-coil region" evidence="1">
    <location>
        <begin position="205"/>
        <end position="239"/>
    </location>
</feature>
<dbReference type="InterPro" id="IPR017599">
    <property type="entry name" value="DNA_S_DndD"/>
</dbReference>
<dbReference type="SUPFAM" id="SSF52540">
    <property type="entry name" value="P-loop containing nucleoside triphosphate hydrolases"/>
    <property type="match status" value="1"/>
</dbReference>
<keyword evidence="1" id="KW-0175">Coiled coil</keyword>
<dbReference type="Gene3D" id="3.40.50.300">
    <property type="entry name" value="P-loop containing nucleotide triphosphate hydrolases"/>
    <property type="match status" value="2"/>
</dbReference>
<proteinExistence type="predicted"/>
<dbReference type="Pfam" id="PF13476">
    <property type="entry name" value="AAA_23"/>
    <property type="match status" value="1"/>
</dbReference>